<dbReference type="Gramene" id="OGLUM02G22960.1">
    <property type="protein sequence ID" value="OGLUM02G22960.1"/>
    <property type="gene ID" value="OGLUM02G22960"/>
</dbReference>
<dbReference type="Proteomes" id="UP000026961">
    <property type="component" value="Chromosome 2"/>
</dbReference>
<proteinExistence type="predicted"/>
<dbReference type="HOGENOM" id="CLU_126786_0_0_1"/>
<keyword evidence="2" id="KW-1185">Reference proteome</keyword>
<evidence type="ECO:0000313" key="1">
    <source>
        <dbReference type="EnsemblPlants" id="OGLUM02G22960.1"/>
    </source>
</evidence>
<organism evidence="1">
    <name type="scientific">Oryza glumipatula</name>
    <dbReference type="NCBI Taxonomy" id="40148"/>
    <lineage>
        <taxon>Eukaryota</taxon>
        <taxon>Viridiplantae</taxon>
        <taxon>Streptophyta</taxon>
        <taxon>Embryophyta</taxon>
        <taxon>Tracheophyta</taxon>
        <taxon>Spermatophyta</taxon>
        <taxon>Magnoliopsida</taxon>
        <taxon>Liliopsida</taxon>
        <taxon>Poales</taxon>
        <taxon>Poaceae</taxon>
        <taxon>BOP clade</taxon>
        <taxon>Oryzoideae</taxon>
        <taxon>Oryzeae</taxon>
        <taxon>Oryzinae</taxon>
        <taxon>Oryza</taxon>
    </lineage>
</organism>
<protein>
    <submittedName>
        <fullName evidence="1">Uncharacterized protein</fullName>
    </submittedName>
</protein>
<dbReference type="EnsemblPlants" id="OGLUM02G22960.1">
    <property type="protein sequence ID" value="OGLUM02G22960.1"/>
    <property type="gene ID" value="OGLUM02G22960"/>
</dbReference>
<accession>A0A0D9YUE7</accession>
<name>A0A0D9YUE7_9ORYZ</name>
<evidence type="ECO:0000313" key="2">
    <source>
        <dbReference type="Proteomes" id="UP000026961"/>
    </source>
</evidence>
<reference evidence="1" key="2">
    <citation type="submission" date="2018-05" db="EMBL/GenBank/DDBJ databases">
        <title>OgluRS3 (Oryza glumaepatula Reference Sequence Version 3).</title>
        <authorList>
            <person name="Zhang J."/>
            <person name="Kudrna D."/>
            <person name="Lee S."/>
            <person name="Talag J."/>
            <person name="Welchert J."/>
            <person name="Wing R.A."/>
        </authorList>
    </citation>
    <scope>NUCLEOTIDE SEQUENCE [LARGE SCALE GENOMIC DNA]</scope>
</reference>
<reference evidence="1" key="1">
    <citation type="submission" date="2015-04" db="UniProtKB">
        <authorList>
            <consortium name="EnsemblPlants"/>
        </authorList>
    </citation>
    <scope>IDENTIFICATION</scope>
</reference>
<sequence length="228" mass="24642">MAIGEDDTCENKDCRVSAGRKATTIGENDTCENKDCRVGAGRKAMAIGEDDTCENKDCRVSAGRKATTVGENGTCENKDCRVGAGRKASAVEEDNACENKEKRRKMMVAKATSPSSLDCPKLGILIEPFLIPLSSSSWMWSSLGSWLLLPWMARTCSTSMLVGWLARPHSRTITAGTARRPPLAPLSEWILLVGNSFRGSEKYCVFESPAGFPKPPGSGYRALARLSS</sequence>
<dbReference type="AlphaFoldDB" id="A0A0D9YUE7"/>